<name>A0ABQ9FXT6_TEGGR</name>
<feature type="active site" description="Proton acceptor" evidence="3">
    <location>
        <position position="215"/>
    </location>
</feature>
<dbReference type="SUPFAM" id="SSF53335">
    <property type="entry name" value="S-adenosyl-L-methionine-dependent methyltransferases"/>
    <property type="match status" value="1"/>
</dbReference>
<accession>A0ABQ9FXT6</accession>
<dbReference type="Pfam" id="PF17284">
    <property type="entry name" value="Spermine_synt_N"/>
    <property type="match status" value="1"/>
</dbReference>
<organism evidence="5 6">
    <name type="scientific">Tegillarca granosa</name>
    <name type="common">Malaysian cockle</name>
    <name type="synonym">Anadara granosa</name>
    <dbReference type="NCBI Taxonomy" id="220873"/>
    <lineage>
        <taxon>Eukaryota</taxon>
        <taxon>Metazoa</taxon>
        <taxon>Spiralia</taxon>
        <taxon>Lophotrochozoa</taxon>
        <taxon>Mollusca</taxon>
        <taxon>Bivalvia</taxon>
        <taxon>Autobranchia</taxon>
        <taxon>Pteriomorphia</taxon>
        <taxon>Arcoida</taxon>
        <taxon>Arcoidea</taxon>
        <taxon>Arcidae</taxon>
        <taxon>Tegillarca</taxon>
    </lineage>
</organism>
<reference evidence="5 6" key="1">
    <citation type="submission" date="2022-12" db="EMBL/GenBank/DDBJ databases">
        <title>Chromosome-level genome of Tegillarca granosa.</title>
        <authorList>
            <person name="Kim J."/>
        </authorList>
    </citation>
    <scope>NUCLEOTIDE SEQUENCE [LARGE SCALE GENOMIC DNA]</scope>
    <source>
        <strain evidence="5">Teg-2019</strain>
        <tissue evidence="5">Adductor muscle</tissue>
    </source>
</reference>
<keyword evidence="6" id="KW-1185">Reference proteome</keyword>
<comment type="caution">
    <text evidence="5">The sequence shown here is derived from an EMBL/GenBank/DDBJ whole genome shotgun (WGS) entry which is preliminary data.</text>
</comment>
<dbReference type="InterPro" id="IPR030373">
    <property type="entry name" value="PABS_CS"/>
</dbReference>
<dbReference type="InterPro" id="IPR015576">
    <property type="entry name" value="Spermine_synthase_animal"/>
</dbReference>
<sequence>MEKREIMLYISITEDGRGCLEEREREGNVFSLVKELKDYLGEDCQYMRSIPGYIKRGYMCPYINNEEDCLQEYKYSELLYEKESKWQNIKIYKTENCGNLLALDDDIMIGESDLIYSKTLLGIGKNNFKDKRVLILGGGDGGILNELLMEKPKYVIMVEIDEEVIKACRNYMRKVCKDSMDNYKGDNYEIIIDDCVNVMRQCVENNTKFDYVINDLTEFCVEEGVGHSYDYENTNTILDLSIKVLKQDGKYLSRGNTVDAKEYLARYEKCMKNLSLDFQKTEIIVPSFNSPYWIYEAWRTN</sequence>
<dbReference type="Proteomes" id="UP001217089">
    <property type="component" value="Unassembled WGS sequence"/>
</dbReference>
<dbReference type="Pfam" id="PF01564">
    <property type="entry name" value="Spermine_synth"/>
    <property type="match status" value="1"/>
</dbReference>
<dbReference type="Gene3D" id="3.40.50.150">
    <property type="entry name" value="Vaccinia Virus protein VP39"/>
    <property type="match status" value="1"/>
</dbReference>
<dbReference type="InterPro" id="IPR035246">
    <property type="entry name" value="Spermidine_synt_N"/>
</dbReference>
<dbReference type="PANTHER" id="PTHR46315:SF1">
    <property type="entry name" value="SPERMINE SYNTHASE"/>
    <property type="match status" value="1"/>
</dbReference>
<dbReference type="InterPro" id="IPR037163">
    <property type="entry name" value="Spermidine_synt_N_sf"/>
</dbReference>
<protein>
    <recommendedName>
        <fullName evidence="4">PABS domain-containing protein</fullName>
    </recommendedName>
</protein>
<comment type="similarity">
    <text evidence="1">Belongs to the spermidine/spermine synthase family.</text>
</comment>
<proteinExistence type="inferred from homology"/>
<evidence type="ECO:0000313" key="5">
    <source>
        <dbReference type="EMBL" id="KAJ8322072.1"/>
    </source>
</evidence>
<dbReference type="PROSITE" id="PS51006">
    <property type="entry name" value="PABS_2"/>
    <property type="match status" value="1"/>
</dbReference>
<evidence type="ECO:0000256" key="1">
    <source>
        <dbReference type="ARBA" id="ARBA00007867"/>
    </source>
</evidence>
<keyword evidence="3" id="KW-0620">Polyamine biosynthesis</keyword>
<dbReference type="PANTHER" id="PTHR46315">
    <property type="entry name" value="SPERMINE SYNTHASE"/>
    <property type="match status" value="1"/>
</dbReference>
<keyword evidence="2 3" id="KW-0808">Transferase</keyword>
<dbReference type="Gene3D" id="2.30.140.10">
    <property type="entry name" value="Spermidine synthase, tetramerisation domain"/>
    <property type="match status" value="1"/>
</dbReference>
<dbReference type="InterPro" id="IPR001045">
    <property type="entry name" value="Spermi_synthase"/>
</dbReference>
<feature type="domain" description="PABS" evidence="4">
    <location>
        <begin position="61"/>
        <end position="300"/>
    </location>
</feature>
<evidence type="ECO:0000259" key="4">
    <source>
        <dbReference type="PROSITE" id="PS51006"/>
    </source>
</evidence>
<dbReference type="InterPro" id="IPR030374">
    <property type="entry name" value="PABS"/>
</dbReference>
<dbReference type="HAMAP" id="MF_00198">
    <property type="entry name" value="Spermidine_synth"/>
    <property type="match status" value="1"/>
</dbReference>
<gene>
    <name evidence="5" type="ORF">KUTeg_000543</name>
</gene>
<dbReference type="InterPro" id="IPR029063">
    <property type="entry name" value="SAM-dependent_MTases_sf"/>
</dbReference>
<dbReference type="EMBL" id="JARBDR010000018">
    <property type="protein sequence ID" value="KAJ8322072.1"/>
    <property type="molecule type" value="Genomic_DNA"/>
</dbReference>
<evidence type="ECO:0000313" key="6">
    <source>
        <dbReference type="Proteomes" id="UP001217089"/>
    </source>
</evidence>
<dbReference type="PROSITE" id="PS01330">
    <property type="entry name" value="PABS_1"/>
    <property type="match status" value="1"/>
</dbReference>
<evidence type="ECO:0000256" key="3">
    <source>
        <dbReference type="PROSITE-ProRule" id="PRU00354"/>
    </source>
</evidence>
<evidence type="ECO:0000256" key="2">
    <source>
        <dbReference type="ARBA" id="ARBA00022679"/>
    </source>
</evidence>